<dbReference type="EMBL" id="JAACJL010000058">
    <property type="protein sequence ID" value="KAF4610877.1"/>
    <property type="molecule type" value="Genomic_DNA"/>
</dbReference>
<keyword evidence="2" id="KW-1185">Reference proteome</keyword>
<reference evidence="1 2" key="1">
    <citation type="submission" date="2019-12" db="EMBL/GenBank/DDBJ databases">
        <authorList>
            <person name="Floudas D."/>
            <person name="Bentzer J."/>
            <person name="Ahren D."/>
            <person name="Johansson T."/>
            <person name="Persson P."/>
            <person name="Tunlid A."/>
        </authorList>
    </citation>
    <scope>NUCLEOTIDE SEQUENCE [LARGE SCALE GENOMIC DNA]</scope>
    <source>
        <strain evidence="1 2">CBS 102.39</strain>
    </source>
</reference>
<sequence length="503" mass="56817">MSTFPHEIWLHIAHFLPALVIQDLMALNSTFFDIAMDYRYRQMSFAYLDNRMLRSLSRLKDPAVAKRVRILHVYPGFVKEALDRDKLDSEGPILRRSLRDKLADIANLLLEQKMFTKHPRIRLIRTLKRTEDVVQIMLEVLSGLPNVTDYYVTWCGMPSITATAVPFLSTVFQGSLQKLSLELSLENVRNLLTPSFKAQNLQELALTIHSENITSIWERDDILRTHLAPAISSLRTSLKVLTIQSWEPADLSPMLRAITRLPALEQLIIAIPVESTHLGDPEGLAEFLTAHRFSLRILRLRATQYGGPGMTPDLISFDNWVRSAISGVILPKLRVLDISSNLFPTYTSIVCLQHFAATITSLSLTGCYRTYDDVEEILSVLGSGSNEGLSRLRIGLIALSPQLVDLISAKLPGLTCLELVVKYILPHASDSPELSWTKKTTHHADGEGLTQADRFLSEMEKRSYSWPLQCLSILADSLPHRHHYEGSIEQAFRRSIPSLKKFV</sequence>
<dbReference type="SUPFAM" id="SSF52047">
    <property type="entry name" value="RNI-like"/>
    <property type="match status" value="1"/>
</dbReference>
<organism evidence="1 2">
    <name type="scientific">Agrocybe pediades</name>
    <dbReference type="NCBI Taxonomy" id="84607"/>
    <lineage>
        <taxon>Eukaryota</taxon>
        <taxon>Fungi</taxon>
        <taxon>Dikarya</taxon>
        <taxon>Basidiomycota</taxon>
        <taxon>Agaricomycotina</taxon>
        <taxon>Agaricomycetes</taxon>
        <taxon>Agaricomycetidae</taxon>
        <taxon>Agaricales</taxon>
        <taxon>Agaricineae</taxon>
        <taxon>Strophariaceae</taxon>
        <taxon>Agrocybe</taxon>
    </lineage>
</organism>
<protein>
    <recommendedName>
        <fullName evidence="3">F-box domain-containing protein</fullName>
    </recommendedName>
</protein>
<evidence type="ECO:0000313" key="1">
    <source>
        <dbReference type="EMBL" id="KAF4610877.1"/>
    </source>
</evidence>
<comment type="caution">
    <text evidence="1">The sequence shown here is derived from an EMBL/GenBank/DDBJ whole genome shotgun (WGS) entry which is preliminary data.</text>
</comment>
<name>A0A8H4QH13_9AGAR</name>
<gene>
    <name evidence="1" type="ORF">D9613_007217</name>
</gene>
<dbReference type="Gene3D" id="3.80.10.10">
    <property type="entry name" value="Ribonuclease Inhibitor"/>
    <property type="match status" value="1"/>
</dbReference>
<evidence type="ECO:0000313" key="2">
    <source>
        <dbReference type="Proteomes" id="UP000521872"/>
    </source>
</evidence>
<dbReference type="Proteomes" id="UP000521872">
    <property type="component" value="Unassembled WGS sequence"/>
</dbReference>
<accession>A0A8H4QH13</accession>
<proteinExistence type="predicted"/>
<dbReference type="AlphaFoldDB" id="A0A8H4QH13"/>
<evidence type="ECO:0008006" key="3">
    <source>
        <dbReference type="Google" id="ProtNLM"/>
    </source>
</evidence>
<dbReference type="InterPro" id="IPR032675">
    <property type="entry name" value="LRR_dom_sf"/>
</dbReference>